<keyword evidence="4" id="KW-1185">Reference proteome</keyword>
<dbReference type="Proteomes" id="UP000076765">
    <property type="component" value="Chromosome"/>
</dbReference>
<evidence type="ECO:0008006" key="6">
    <source>
        <dbReference type="Google" id="ProtNLM"/>
    </source>
</evidence>
<evidence type="ECO:0000313" key="5">
    <source>
        <dbReference type="Proteomes" id="UP000255102"/>
    </source>
</evidence>
<dbReference type="RefSeq" id="WP_063514521.1">
    <property type="nucleotide sequence ID" value="NZ_CP011158.1"/>
</dbReference>
<evidence type="ECO:0000256" key="1">
    <source>
        <dbReference type="SAM" id="SignalP"/>
    </source>
</evidence>
<gene>
    <name evidence="2" type="ORF">MOVS_08125</name>
    <name evidence="3" type="ORF">NCTC11227_01699</name>
</gene>
<feature type="chain" id="PRO_5017003305" description="Lipoprotein" evidence="1">
    <location>
        <begin position="21"/>
        <end position="156"/>
    </location>
</feature>
<dbReference type="EMBL" id="UGPW01000001">
    <property type="protein sequence ID" value="STY87680.1"/>
    <property type="molecule type" value="Genomic_DNA"/>
</dbReference>
<dbReference type="STRING" id="29433.MOVS_08125"/>
<evidence type="ECO:0000313" key="3">
    <source>
        <dbReference type="EMBL" id="STY87680.1"/>
    </source>
</evidence>
<evidence type="ECO:0000313" key="4">
    <source>
        <dbReference type="Proteomes" id="UP000076765"/>
    </source>
</evidence>
<dbReference type="EMBL" id="CP011158">
    <property type="protein sequence ID" value="ANB91940.1"/>
    <property type="molecule type" value="Genomic_DNA"/>
</dbReference>
<proteinExistence type="predicted"/>
<reference evidence="3 5" key="2">
    <citation type="submission" date="2018-06" db="EMBL/GenBank/DDBJ databases">
        <authorList>
            <consortium name="Pathogen Informatics"/>
            <person name="Doyle S."/>
        </authorList>
    </citation>
    <scope>NUCLEOTIDE SEQUENCE [LARGE SCALE GENOMIC DNA]</scope>
    <source>
        <strain evidence="3 5">NCTC11227</strain>
    </source>
</reference>
<organism evidence="3 5">
    <name type="scientific">Moraxella ovis</name>
    <dbReference type="NCBI Taxonomy" id="29433"/>
    <lineage>
        <taxon>Bacteria</taxon>
        <taxon>Pseudomonadati</taxon>
        <taxon>Pseudomonadota</taxon>
        <taxon>Gammaproteobacteria</taxon>
        <taxon>Moraxellales</taxon>
        <taxon>Moraxellaceae</taxon>
        <taxon>Moraxella</taxon>
    </lineage>
</organism>
<keyword evidence="1" id="KW-0732">Signal</keyword>
<reference evidence="2 4" key="1">
    <citation type="submission" date="2015-04" db="EMBL/GenBank/DDBJ databases">
        <authorList>
            <person name="Calcutt M.J."/>
            <person name="Foecking M.F."/>
        </authorList>
    </citation>
    <scope>NUCLEOTIDE SEQUENCE [LARGE SCALE GENOMIC DNA]</scope>
    <source>
        <strain evidence="2 4">199/55</strain>
    </source>
</reference>
<evidence type="ECO:0000313" key="2">
    <source>
        <dbReference type="EMBL" id="ANB91940.1"/>
    </source>
</evidence>
<feature type="signal peptide" evidence="1">
    <location>
        <begin position="1"/>
        <end position="20"/>
    </location>
</feature>
<dbReference type="KEGG" id="moi:MOVS_08125"/>
<sequence>MRTIGLITTLSGIALLTACASTTPASQINENNVQITGFSKADEASPKDQLTQGLKRELVKINTPVAITNITSAQELTRNADGKTHRVLVIKTADGKTYHSRPISTPLSAEQKARLSKLKGATLRGVIAIQDRPNEYFFSVIENPIYGERVIFGMIF</sequence>
<accession>A0A378PNH3</accession>
<dbReference type="Proteomes" id="UP000255102">
    <property type="component" value="Unassembled WGS sequence"/>
</dbReference>
<name>A0A378PNH3_9GAMM</name>
<protein>
    <recommendedName>
        <fullName evidence="6">Lipoprotein</fullName>
    </recommendedName>
</protein>
<dbReference type="PROSITE" id="PS51257">
    <property type="entry name" value="PROKAR_LIPOPROTEIN"/>
    <property type="match status" value="1"/>
</dbReference>
<dbReference type="AlphaFoldDB" id="A0A378PNH3"/>